<dbReference type="KEGG" id="smo:SELMODRAFT_403392"/>
<dbReference type="EMBL" id="GL377566">
    <property type="protein sequence ID" value="EFJ37209.1"/>
    <property type="molecule type" value="Genomic_DNA"/>
</dbReference>
<evidence type="ECO:0000256" key="2">
    <source>
        <dbReference type="SAM" id="SignalP"/>
    </source>
</evidence>
<feature type="compositionally biased region" description="Pro residues" evidence="1">
    <location>
        <begin position="26"/>
        <end position="67"/>
    </location>
</feature>
<feature type="region of interest" description="Disordered" evidence="1">
    <location>
        <begin position="25"/>
        <end position="71"/>
    </location>
</feature>
<dbReference type="GO" id="GO:0031012">
    <property type="term" value="C:extracellular matrix"/>
    <property type="evidence" value="ECO:0000318"/>
    <property type="project" value="GO_Central"/>
</dbReference>
<dbReference type="InParanoid" id="D8QR93"/>
<keyword evidence="5" id="KW-1185">Reference proteome</keyword>
<evidence type="ECO:0000259" key="3">
    <source>
        <dbReference type="SMART" id="SM00306"/>
    </source>
</evidence>
<name>D8QR93_SELML</name>
<evidence type="ECO:0000313" key="5">
    <source>
        <dbReference type="Proteomes" id="UP000001514"/>
    </source>
</evidence>
<organism evidence="5">
    <name type="scientific">Selaginella moellendorffii</name>
    <name type="common">Spikemoss</name>
    <dbReference type="NCBI Taxonomy" id="88036"/>
    <lineage>
        <taxon>Eukaryota</taxon>
        <taxon>Viridiplantae</taxon>
        <taxon>Streptophyta</taxon>
        <taxon>Embryophyta</taxon>
        <taxon>Tracheophyta</taxon>
        <taxon>Lycopodiopsida</taxon>
        <taxon>Selaginellales</taxon>
        <taxon>Selaginellaceae</taxon>
        <taxon>Selaginella</taxon>
    </lineage>
</organism>
<dbReference type="InterPro" id="IPR001767">
    <property type="entry name" value="Hedgehog_Hint"/>
</dbReference>
<keyword evidence="2" id="KW-0732">Signal</keyword>
<dbReference type="AlphaFoldDB" id="D8QR93"/>
<dbReference type="PANTHER" id="PTHR46706">
    <property type="entry name" value="PROTEIN QUA-1-RELATED"/>
    <property type="match status" value="1"/>
</dbReference>
<feature type="signal peptide" evidence="2">
    <location>
        <begin position="1"/>
        <end position="23"/>
    </location>
</feature>
<dbReference type="InterPro" id="IPR003587">
    <property type="entry name" value="Hint_dom_N"/>
</dbReference>
<evidence type="ECO:0000256" key="1">
    <source>
        <dbReference type="SAM" id="MobiDB-lite"/>
    </source>
</evidence>
<dbReference type="InterPro" id="IPR036844">
    <property type="entry name" value="Hint_dom_sf"/>
</dbReference>
<dbReference type="Proteomes" id="UP000001514">
    <property type="component" value="Unassembled WGS sequence"/>
</dbReference>
<feature type="domain" description="Hint" evidence="3">
    <location>
        <begin position="70"/>
        <end position="171"/>
    </location>
</feature>
<dbReference type="PANTHER" id="PTHR46706:SF12">
    <property type="entry name" value="PROTEIN QUA-1-RELATED"/>
    <property type="match status" value="1"/>
</dbReference>
<dbReference type="SMART" id="SM00306">
    <property type="entry name" value="HintN"/>
    <property type="match status" value="1"/>
</dbReference>
<dbReference type="GO" id="GO:0016540">
    <property type="term" value="P:protein autoprocessing"/>
    <property type="evidence" value="ECO:0007669"/>
    <property type="project" value="InterPro"/>
</dbReference>
<sequence length="284" mass="30237">MAHTSALIFLTSFIAFAASVAVAQTPTPPPPATPPPATPPPGTRPPPGTPPPPATPPPGTPPPPATPATPGCFPGDATVQMYNGEIKFVRELNVGDKVEYFHINLVQNIYSDVYAFGHKDADAMSKFFQVHSASNMLELTAGHFVPVAVNGKLVYKRAEDLKVGDSLWESSQIIEIQKVEKVGLYNPLTLSGSIMVNNVLASTHSEWFLDSIFDAVGATEYLPYAYQAVLAPVRAIYNIVGKEIYAKGYAAIDSFTNIAEFGRKYGGSVALTFGVAGLVLASKV</sequence>
<protein>
    <recommendedName>
        <fullName evidence="3">Hint domain-containing protein</fullName>
    </recommendedName>
</protein>
<evidence type="ECO:0000313" key="4">
    <source>
        <dbReference type="EMBL" id="EFJ37209.1"/>
    </source>
</evidence>
<accession>D8QR93</accession>
<dbReference type="Gene3D" id="2.170.16.10">
    <property type="entry name" value="Hedgehog/Intein (Hint) domain"/>
    <property type="match status" value="1"/>
</dbReference>
<dbReference type="eggNOG" id="KOG3638">
    <property type="taxonomic scope" value="Eukaryota"/>
</dbReference>
<dbReference type="Pfam" id="PF01079">
    <property type="entry name" value="Hint"/>
    <property type="match status" value="1"/>
</dbReference>
<dbReference type="SUPFAM" id="SSF51294">
    <property type="entry name" value="Hedgehog/intein (Hint) domain"/>
    <property type="match status" value="1"/>
</dbReference>
<dbReference type="Gramene" id="EFJ37209">
    <property type="protein sequence ID" value="EFJ37209"/>
    <property type="gene ID" value="SELMODRAFT_403392"/>
</dbReference>
<dbReference type="HOGENOM" id="CLU_052909_0_0_1"/>
<feature type="chain" id="PRO_5003121076" description="Hint domain-containing protein" evidence="2">
    <location>
        <begin position="24"/>
        <end position="284"/>
    </location>
</feature>
<gene>
    <name evidence="4" type="ORF">SELMODRAFT_403392</name>
</gene>
<reference evidence="4 5" key="1">
    <citation type="journal article" date="2011" name="Science">
        <title>The Selaginella genome identifies genetic changes associated with the evolution of vascular plants.</title>
        <authorList>
            <person name="Banks J.A."/>
            <person name="Nishiyama T."/>
            <person name="Hasebe M."/>
            <person name="Bowman J.L."/>
            <person name="Gribskov M."/>
            <person name="dePamphilis C."/>
            <person name="Albert V.A."/>
            <person name="Aono N."/>
            <person name="Aoyama T."/>
            <person name="Ambrose B.A."/>
            <person name="Ashton N.W."/>
            <person name="Axtell M.J."/>
            <person name="Barker E."/>
            <person name="Barker M.S."/>
            <person name="Bennetzen J.L."/>
            <person name="Bonawitz N.D."/>
            <person name="Chapple C."/>
            <person name="Cheng C."/>
            <person name="Correa L.G."/>
            <person name="Dacre M."/>
            <person name="DeBarry J."/>
            <person name="Dreyer I."/>
            <person name="Elias M."/>
            <person name="Engstrom E.M."/>
            <person name="Estelle M."/>
            <person name="Feng L."/>
            <person name="Finet C."/>
            <person name="Floyd S.K."/>
            <person name="Frommer W.B."/>
            <person name="Fujita T."/>
            <person name="Gramzow L."/>
            <person name="Gutensohn M."/>
            <person name="Harholt J."/>
            <person name="Hattori M."/>
            <person name="Heyl A."/>
            <person name="Hirai T."/>
            <person name="Hiwatashi Y."/>
            <person name="Ishikawa M."/>
            <person name="Iwata M."/>
            <person name="Karol K.G."/>
            <person name="Koehler B."/>
            <person name="Kolukisaoglu U."/>
            <person name="Kubo M."/>
            <person name="Kurata T."/>
            <person name="Lalonde S."/>
            <person name="Li K."/>
            <person name="Li Y."/>
            <person name="Litt A."/>
            <person name="Lyons E."/>
            <person name="Manning G."/>
            <person name="Maruyama T."/>
            <person name="Michael T.P."/>
            <person name="Mikami K."/>
            <person name="Miyazaki S."/>
            <person name="Morinaga S."/>
            <person name="Murata T."/>
            <person name="Mueller-Roeber B."/>
            <person name="Nelson D.R."/>
            <person name="Obara M."/>
            <person name="Oguri Y."/>
            <person name="Olmstead R.G."/>
            <person name="Onodera N."/>
            <person name="Petersen B.L."/>
            <person name="Pils B."/>
            <person name="Prigge M."/>
            <person name="Rensing S.A."/>
            <person name="Riano-Pachon D.M."/>
            <person name="Roberts A.W."/>
            <person name="Sato Y."/>
            <person name="Scheller H.V."/>
            <person name="Schulz B."/>
            <person name="Schulz C."/>
            <person name="Shakirov E.V."/>
            <person name="Shibagaki N."/>
            <person name="Shinohara N."/>
            <person name="Shippen D.E."/>
            <person name="Soerensen I."/>
            <person name="Sotooka R."/>
            <person name="Sugimoto N."/>
            <person name="Sugita M."/>
            <person name="Sumikawa N."/>
            <person name="Tanurdzic M."/>
            <person name="Theissen G."/>
            <person name="Ulvskov P."/>
            <person name="Wakazuki S."/>
            <person name="Weng J.K."/>
            <person name="Willats W.W."/>
            <person name="Wipf D."/>
            <person name="Wolf P.G."/>
            <person name="Yang L."/>
            <person name="Zimmer A.D."/>
            <person name="Zhu Q."/>
            <person name="Mitros T."/>
            <person name="Hellsten U."/>
            <person name="Loque D."/>
            <person name="Otillar R."/>
            <person name="Salamov A."/>
            <person name="Schmutz J."/>
            <person name="Shapiro H."/>
            <person name="Lindquist E."/>
            <person name="Lucas S."/>
            <person name="Rokhsar D."/>
            <person name="Grigoriev I.V."/>
        </authorList>
    </citation>
    <scope>NUCLEOTIDE SEQUENCE [LARGE SCALE GENOMIC DNA]</scope>
</reference>
<dbReference type="CDD" id="cd00081">
    <property type="entry name" value="Hint"/>
    <property type="match status" value="1"/>
</dbReference>
<proteinExistence type="predicted"/>
<dbReference type="InterPro" id="IPR052140">
    <property type="entry name" value="Dev_Signal_Hedgehog-like"/>
</dbReference>